<dbReference type="Gene3D" id="2.20.100.10">
    <property type="entry name" value="Thrombospondin type-1 (TSP1) repeat"/>
    <property type="match status" value="6"/>
</dbReference>
<gene>
    <name evidence="17" type="ORF">XELAEV_18023627mg</name>
</gene>
<dbReference type="GO" id="GO:0003007">
    <property type="term" value="P:heart morphogenesis"/>
    <property type="evidence" value="ECO:0007669"/>
    <property type="project" value="UniProtKB-ARBA"/>
</dbReference>
<dbReference type="InterPro" id="IPR036383">
    <property type="entry name" value="TSP1_rpt_sf"/>
</dbReference>
<dbReference type="FunFam" id="2.60.40.10:FF:001131">
    <property type="entry name" value="Hemicentin 1"/>
    <property type="match status" value="1"/>
</dbReference>
<dbReference type="FunFam" id="2.60.40.10:FF:000299">
    <property type="entry name" value="protogenin isoform X2"/>
    <property type="match status" value="1"/>
</dbReference>
<dbReference type="InterPro" id="IPR013098">
    <property type="entry name" value="Ig_I-set"/>
</dbReference>
<feature type="domain" description="Ig-like" evidence="15">
    <location>
        <begin position="3476"/>
        <end position="3564"/>
    </location>
</feature>
<dbReference type="PANTHER" id="PTHR10075">
    <property type="entry name" value="BASIGIN RELATED"/>
    <property type="match status" value="1"/>
</dbReference>
<evidence type="ECO:0000259" key="15">
    <source>
        <dbReference type="PROSITE" id="PS50835"/>
    </source>
</evidence>
<feature type="domain" description="Nidogen G2 beta-barrel" evidence="16">
    <location>
        <begin position="4819"/>
        <end position="5041"/>
    </location>
</feature>
<feature type="domain" description="Ig-like" evidence="15">
    <location>
        <begin position="3937"/>
        <end position="4022"/>
    </location>
</feature>
<dbReference type="SUPFAM" id="SSF53300">
    <property type="entry name" value="vWA-like"/>
    <property type="match status" value="1"/>
</dbReference>
<dbReference type="FunFam" id="3.40.50.410:FF:000032">
    <property type="entry name" value="Hemicentin 1"/>
    <property type="match status" value="1"/>
</dbReference>
<dbReference type="PROSITE" id="PS01187">
    <property type="entry name" value="EGF_CA"/>
    <property type="match status" value="2"/>
</dbReference>
<dbReference type="PANTHER" id="PTHR10075:SF100">
    <property type="entry name" value="FASCICLIN-2"/>
    <property type="match status" value="1"/>
</dbReference>
<feature type="domain" description="Ig-like" evidence="15">
    <location>
        <begin position="3194"/>
        <end position="3284"/>
    </location>
</feature>
<dbReference type="PROSITE" id="PS50835">
    <property type="entry name" value="IG_LIKE"/>
    <property type="match status" value="44"/>
</dbReference>
<evidence type="ECO:0000256" key="2">
    <source>
        <dbReference type="ARBA" id="ARBA00004626"/>
    </source>
</evidence>
<feature type="domain" description="EGF-like" evidence="14">
    <location>
        <begin position="5220"/>
        <end position="5258"/>
    </location>
</feature>
<dbReference type="InterPro" id="IPR001881">
    <property type="entry name" value="EGF-like_Ca-bd_dom"/>
</dbReference>
<feature type="domain" description="Ig-like" evidence="15">
    <location>
        <begin position="4388"/>
        <end position="4475"/>
    </location>
</feature>
<feature type="domain" description="Ig-like" evidence="15">
    <location>
        <begin position="1586"/>
        <end position="1676"/>
    </location>
</feature>
<dbReference type="FunFam" id="2.60.40.10:FF:000285">
    <property type="entry name" value="Hemicentin 1"/>
    <property type="match status" value="5"/>
</dbReference>
<keyword evidence="11" id="KW-0325">Glycoprotein</keyword>
<evidence type="ECO:0000313" key="17">
    <source>
        <dbReference type="EMBL" id="OCT85460.1"/>
    </source>
</evidence>
<dbReference type="Pfam" id="PF07679">
    <property type="entry name" value="I-set"/>
    <property type="match status" value="38"/>
</dbReference>
<dbReference type="InterPro" id="IPR000884">
    <property type="entry name" value="TSP1_rpt"/>
</dbReference>
<dbReference type="FunFam" id="2.20.100.10:FF:000007">
    <property type="entry name" value="Thrombospondin 1"/>
    <property type="match status" value="4"/>
</dbReference>
<dbReference type="InterPro" id="IPR056861">
    <property type="entry name" value="HMCN1-like_VWA"/>
</dbReference>
<dbReference type="Proteomes" id="UP000694892">
    <property type="component" value="Chromosome 4L"/>
</dbReference>
<feature type="domain" description="Ig-like" evidence="15">
    <location>
        <begin position="930"/>
        <end position="1016"/>
    </location>
</feature>
<dbReference type="SMART" id="SM00179">
    <property type="entry name" value="EGF_CA"/>
    <property type="match status" value="7"/>
</dbReference>
<comment type="subcellular location">
    <subcellularLocation>
        <location evidence="2">Cleavage furrow</location>
    </subcellularLocation>
    <subcellularLocation>
        <location evidence="1">Secreted</location>
        <location evidence="1">Extracellular space</location>
        <location evidence="1">Extracellular matrix</location>
    </subcellularLocation>
</comment>
<evidence type="ECO:0000256" key="7">
    <source>
        <dbReference type="ARBA" id="ARBA00022729"/>
    </source>
</evidence>
<feature type="domain" description="Ig-like" evidence="15">
    <location>
        <begin position="1959"/>
        <end position="2046"/>
    </location>
</feature>
<dbReference type="GO" id="GO:0030424">
    <property type="term" value="C:axon"/>
    <property type="evidence" value="ECO:0007669"/>
    <property type="project" value="TreeGrafter"/>
</dbReference>
<dbReference type="GO" id="GO:0055013">
    <property type="term" value="P:cardiac muscle cell development"/>
    <property type="evidence" value="ECO:0007669"/>
    <property type="project" value="UniProtKB-ARBA"/>
</dbReference>
<evidence type="ECO:0000256" key="1">
    <source>
        <dbReference type="ARBA" id="ARBA00004498"/>
    </source>
</evidence>
<dbReference type="Pfam" id="PF00090">
    <property type="entry name" value="TSP_1"/>
    <property type="match status" value="6"/>
</dbReference>
<dbReference type="Pfam" id="PF07474">
    <property type="entry name" value="G2F"/>
    <property type="match status" value="1"/>
</dbReference>
<dbReference type="FunFam" id="2.60.40.10:FF:001133">
    <property type="entry name" value="Hemicentin 1"/>
    <property type="match status" value="1"/>
</dbReference>
<evidence type="ECO:0000256" key="3">
    <source>
        <dbReference type="ARBA" id="ARBA00009588"/>
    </source>
</evidence>
<dbReference type="GO" id="GO:0070593">
    <property type="term" value="P:dendrite self-avoidance"/>
    <property type="evidence" value="ECO:0007669"/>
    <property type="project" value="TreeGrafter"/>
</dbReference>
<dbReference type="Gene3D" id="3.40.50.410">
    <property type="entry name" value="von Willebrand factor, type A domain"/>
    <property type="match status" value="1"/>
</dbReference>
<dbReference type="FunFam" id="2.10.25.10:FF:000238">
    <property type="entry name" value="Hemicentin 1"/>
    <property type="match status" value="1"/>
</dbReference>
<dbReference type="FunFam" id="2.60.40.10:FF:000279">
    <property type="entry name" value="Hemicentin 1"/>
    <property type="match status" value="1"/>
</dbReference>
<feature type="domain" description="Ig-like" evidence="15">
    <location>
        <begin position="3846"/>
        <end position="3932"/>
    </location>
</feature>
<feature type="domain" description="Ig-like" evidence="15">
    <location>
        <begin position="1774"/>
        <end position="1861"/>
    </location>
</feature>
<dbReference type="Gene3D" id="2.10.25.10">
    <property type="entry name" value="Laminin"/>
    <property type="match status" value="6"/>
</dbReference>
<feature type="domain" description="Ig-like" evidence="15">
    <location>
        <begin position="380"/>
        <end position="464"/>
    </location>
</feature>
<feature type="domain" description="Ig-like" evidence="15">
    <location>
        <begin position="2334"/>
        <end position="2420"/>
    </location>
</feature>
<dbReference type="FunFam" id="2.10.25.10:FF:000352">
    <property type="entry name" value="Hemicentin 1"/>
    <property type="match status" value="1"/>
</dbReference>
<dbReference type="SMART" id="SM00409">
    <property type="entry name" value="IG"/>
    <property type="match status" value="44"/>
</dbReference>
<feature type="domain" description="Ig-like" evidence="15">
    <location>
        <begin position="1494"/>
        <end position="1582"/>
    </location>
</feature>
<dbReference type="CDD" id="cd00054">
    <property type="entry name" value="EGF_CA"/>
    <property type="match status" value="6"/>
</dbReference>
<feature type="domain" description="Ig-like" evidence="15">
    <location>
        <begin position="1866"/>
        <end position="1950"/>
    </location>
</feature>
<dbReference type="SMART" id="SM00408">
    <property type="entry name" value="IGc2"/>
    <property type="match status" value="44"/>
</dbReference>
<feature type="domain" description="Ig-like" evidence="15">
    <location>
        <begin position="2816"/>
        <end position="2908"/>
    </location>
</feature>
<dbReference type="SUPFAM" id="SSF54511">
    <property type="entry name" value="GFP-like"/>
    <property type="match status" value="1"/>
</dbReference>
<evidence type="ECO:0000256" key="13">
    <source>
        <dbReference type="PROSITE-ProRule" id="PRU00076"/>
    </source>
</evidence>
<feature type="domain" description="EGF-like" evidence="14">
    <location>
        <begin position="5055"/>
        <end position="5094"/>
    </location>
</feature>
<dbReference type="PROSITE" id="PS50026">
    <property type="entry name" value="EGF_3"/>
    <property type="match status" value="4"/>
</dbReference>
<dbReference type="GO" id="GO:0007156">
    <property type="term" value="P:homophilic cell adhesion via plasma membrane adhesion molecules"/>
    <property type="evidence" value="ECO:0007669"/>
    <property type="project" value="TreeGrafter"/>
</dbReference>
<dbReference type="Pfam" id="PF07645">
    <property type="entry name" value="EGF_CA"/>
    <property type="match status" value="5"/>
</dbReference>
<dbReference type="InterPro" id="IPR003598">
    <property type="entry name" value="Ig_sub2"/>
</dbReference>
<dbReference type="FunFam" id="2.20.100.10:FF:000002">
    <property type="entry name" value="Unc-5 netrin receptor C"/>
    <property type="match status" value="1"/>
</dbReference>
<evidence type="ECO:0000259" key="16">
    <source>
        <dbReference type="PROSITE" id="PS50993"/>
    </source>
</evidence>
<evidence type="ECO:0000256" key="11">
    <source>
        <dbReference type="ARBA" id="ARBA00023180"/>
    </source>
</evidence>
<dbReference type="GO" id="GO:0005509">
    <property type="term" value="F:calcium ion binding"/>
    <property type="evidence" value="ECO:0007669"/>
    <property type="project" value="InterPro"/>
</dbReference>
<feature type="domain" description="Ig-like" evidence="15">
    <location>
        <begin position="2142"/>
        <end position="2232"/>
    </location>
</feature>
<dbReference type="EMBL" id="CM004472">
    <property type="protein sequence ID" value="OCT85460.1"/>
    <property type="molecule type" value="Genomic_DNA"/>
</dbReference>
<evidence type="ECO:0008006" key="19">
    <source>
        <dbReference type="Google" id="ProtNLM"/>
    </source>
</evidence>
<feature type="domain" description="Ig-like" evidence="15">
    <location>
        <begin position="2713"/>
        <end position="2811"/>
    </location>
</feature>
<feature type="domain" description="Ig-like" evidence="15">
    <location>
        <begin position="469"/>
        <end position="554"/>
    </location>
</feature>
<dbReference type="FunFam" id="2.60.40.10:FF:001075">
    <property type="entry name" value="Hemicentin 1"/>
    <property type="match status" value="1"/>
</dbReference>
<dbReference type="GO" id="GO:0032154">
    <property type="term" value="C:cleavage furrow"/>
    <property type="evidence" value="ECO:0007669"/>
    <property type="project" value="UniProtKB-SubCell"/>
</dbReference>
<evidence type="ECO:0000256" key="6">
    <source>
        <dbReference type="ARBA" id="ARBA00022536"/>
    </source>
</evidence>
<dbReference type="GO" id="GO:0098632">
    <property type="term" value="F:cell-cell adhesion mediator activity"/>
    <property type="evidence" value="ECO:0007669"/>
    <property type="project" value="TreeGrafter"/>
</dbReference>
<feature type="disulfide bond" evidence="13">
    <location>
        <begin position="5059"/>
        <end position="5069"/>
    </location>
</feature>
<dbReference type="InterPro" id="IPR000152">
    <property type="entry name" value="EGF-type_Asp/Asn_hydroxyl_site"/>
</dbReference>
<dbReference type="FunFam" id="2.60.40.10:FF:000890">
    <property type="entry name" value="Hemicentin 1"/>
    <property type="match status" value="1"/>
</dbReference>
<evidence type="ECO:0000313" key="18">
    <source>
        <dbReference type="Proteomes" id="UP000694892"/>
    </source>
</evidence>
<feature type="domain" description="Ig-like" evidence="15">
    <location>
        <begin position="4117"/>
        <end position="4203"/>
    </location>
</feature>
<keyword evidence="4" id="KW-0964">Secreted</keyword>
<evidence type="ECO:0000259" key="14">
    <source>
        <dbReference type="PROSITE" id="PS50026"/>
    </source>
</evidence>
<feature type="domain" description="Ig-like" evidence="15">
    <location>
        <begin position="2517"/>
        <end position="2607"/>
    </location>
</feature>
<dbReference type="FunFam" id="2.60.40.10:FF:000503">
    <property type="entry name" value="Hemicentin 1"/>
    <property type="match status" value="1"/>
</dbReference>
<feature type="domain" description="Ig-like" evidence="15">
    <location>
        <begin position="3100"/>
        <end position="3189"/>
    </location>
</feature>
<sequence length="5466" mass="595098">MYDDLVQVIEGASKILETSLNRPKKPLYNFALVPFHDPEIGPVTITTDPEKFQNELKELYVQGGGDCPEMSVGAIKIALEISLPGSFVYVFTDARSKDYQLTNEVLQLIQQKQSQVVFVLTGDCDDRSHHGYKVYEEIASTSSGQVFHLDKKQVNEVLKWVEEAVQASKVHLISTDHPGGASNTWEIPFDPSLKEVTVSLSGPSPAIELYDPSGKKMTPETGLNELLNIFNSAKVINIKEPVPGMWKIKTSSNGRHSVRITGVSTIDFRAGFSNKPTLDFSKTSSRPIQGIPTYILLNTKGLSYPARVERLELLTTSGSLLKTLPIKYYPDRTPYEIWNVTEFVPPNDTFFIKVIGYDKDDYLFQRVSSVSFSNIIPGAPKVSMPKITPGYYLQSGSVPCFVESLIPVTVRFSKNGVKLGNDQKFRESVNASWEIANVSVSDEGYYECYASSSAGSAHAQTFLDVNEPPPVIKVPTNVTVTVGKGAILTCNVVSTVRFNFTWLRNNIDLKDMNPSRISILRNNSLEVKSVTIDDGGEYNCFASNEGGIATASVTLIVQDPPKAVLEPRNVTFTKGAEIKLKCSVTGYPTPHIIWMHNDMFVRFSNRYIITHDGTFIIKNAVERDSGVYKCLATNAAGTDQQTSVLVYIEVPQVTAVRSEMLVPVGSETTLACKATGIPRPLIHWYKENIKLSPSALITIDPLLGTLKMKNTQFSDAGPYICVAVNEAGKSNGKVSLRVGSSPVFTQTPADVSMDIGSVVSLSCSAEGIPEPKIKWRRLNHTSESSKPLSYQYNSQQKVGTLHINKLWVGDEGNYICEAENQFGKIHSQATITVTGLVVPVIGESPSVVSVIEGNQFTLPCVLLAGNPLPERHWVKDNVVLVSNPYISLRVDGSLHLERVLLKDGGDYLCTAKNVAGTADRITTIDVHVSPVIQHGPQIFSTIEGIAVSLPCKASGVPNPTIIWKKKGEVVVPNNDTIIAESDGTLHLSSPGGEDSGEYSCTAINAAGYAARKVQLTVYVKPRIVIPEANGSSIAQNNQIEISVRAGDDAILPCEVKSVPPPFITWAKETQLISPFSQRHSILPSGSMKIFETKVSDAGMYTCVGTNLAGNITQLVKLSVYVPPKIQRGPKLIRVKLGHSFEIACINHGIPPPTTAWYKDGNIMELDYGQDNNIYRAESAKLSDGGTYTCVASNIIGKDSANATVEIYAPPTLSDLEPPYNKQNQERISRQQISFPCPVKGHPKPSIKWFRNGKELTGSEPGVNILEDRTILLIDSLTPYDNGEYTCVASNEAGQTEKKYSLKVHDPPLIKDKDTIANVSVLLNQVSTLLCEASGSPSPLITWYKGKTQVVVSATVQILEKGKILKILKTTMKDSGHYTCKANNVAGESEKQYFVDVLDPPTIAGVGTISEVSVIAGREVNLQCKVKGIPFPSIQWFKENRLLSTEDHNVIMLENGQVLHIKNSRLSDSGQYKCIAANAAGSQAKESRLTVYIAPTIKDGNSTADLSFTVNGEINLECDARGIPPPTITWYKDGEPLLPGTYVTYIQKGKYLRITESQITDGGMYTCSVANVAGQTEKTYSVDIYVPARIDGDEKKHQNKKVIVGKSLTLECEATGHPQPLITWLKDGVPVETNDNIRLLYNGKKLEIKNIVEFDRGLYTCVAVNVAGETEIKYKVSVLVPPSIEGGNDPGDHTVIASGPVELECLASGTPLPTVMWLKNGTPINTSGRLRLQSNGQKLLIPSTESSDSGNYQCVVKNEAGSSTKQFNVIIHVRPTIKQVAPTVSVLMHKATTLQCIASGIPNPHITWLKDGLPFNVAKANVKMESFGRSLQFKKTLLEDAGKYTCVATNAAGEAEQTIWLNVYEPPKIENSGEVIQETVLANHDIILECKATGNPEPVVTWFKDNQQLANTGDISLSDRGQVLQISGAQVFHAGIYRCVASSIAGTAELSYNLQVHVPPSISGRSSSVTVIVNNIVRLECEATGFPVPSLTWLKDGSPVSSFANGIQILSGGRVLALTNAQVGDAGKYTCVAVNAAGEQQTDYDLSVYVPPNIMGEQQNISSLISETLILKCESDAIPPPVLTWYKDWKPLVTRPGLTISEDGSILKIEGAQVKDTGRYSCEAVNIAGKTEKNFNVNIMVPPAIRDSAEESEINVIEGTLISLLCDSTGIPPPALTWKKDDIAVQSGAAGHIRLLSGGRQLQIISARKSDAASYTCTASNSVGSAIKKYNVKVYVRPSISEGGSVPSEIVVIQGNNVTLDCEASGDPQPMLTWLKEGIPLISGNGFTISSNGRRLHLQKAQISNAGLYVCVAVNVAGQSDRKYDLKVFVPPAFPEGILKHENISIVEKNPFTLTCQVSGIPPPKVTWYKDGQPIPPSRSPQIMSGGFLLRFSHSSLSDAGRYTCAVSNAAGEDMRSFEVNVLVPPKIIGSVLEEIKVKERGNITLSCEATGTPVPQITWLKDGHPILEDTNHHIDHKGQWLQISNVIMADSGRYVCVASNPAGERSRSFSLGVLISPTIKGTINGSPEDVKVVLFSSISLECEVHSHPPATITWHKDGRPFKMKNNVRILPGGRTLQILKAQEDDAGRYSCIATNEAGEGTHQYNLNVHIPPKIRKDDISEFGGFSKEIKAIVNTNFTLICDVKANPSAKITWYKDGQPLEPANNLAIISGNTLSVEKAQLSDTGRYTCLASNIAGEDELDFDVTIQVPPNFPKLSGLWTTSRSSTGSHNGENKEVIINNPISLYCETNAVPPPTITWYKDDKPLTPSNRAFILPGGHILQIARAQENDAGTYTCVAVNEAGKDSMHYNVRVLWPPAFEGSDEDLSKDITSLVNETLEMDCTVSVTGSPAPTISWLKDGHPIQEGTRYHFLSNGRTLKILYTQLMDTGRYACVVENPAGSVQKFFNLNIYVPPSVIGSHSKNITVVEGNFISLTCEVTGFPPPAISWLKDRTVLNSDSHLFIVPGGRTLQIPQTRLSDVGEYSCIAINQAGEAKKTFFLDIYAPPSIVANIRDSSTEVNIKVNASAILECESNAIPAPVINWLKNGQPIRETSSYQFLEGGQRLNIRNTQVFDTGEYECIVTNVVGQDNKKFFLNVYVHPSIQGLQNEYHNGIIQSSVAFSCDAYGIPVPTLRWLKDGHPIGLTDSLEIQILSGGSKMKIARAQLTDGGTYTCLASNVEGTAEKNYMLTIQVPPSIDGSGMTNELNVLPGETIQLICNANGIPTPVIHWLKDGKHITIEDYLGINITTDGEILTISPIQTSDMGKYTCVATNSAGEDDRIYNVNVFVAPTIDYNKGTPDVLTAVLDTSINVECRATGFPNPQINWLKNGLPLPVSSQVRLQSGGQVLRFSRVQKSDAATYTCIASNRAGVDRKDYNMQVYVSPSLDEADVTQQITVISGDPAIMRCIANGVPAPTITWLKDGKQLGDEYLPYIQSQGMVLHIVKAKMDDIARYTCVASNAAGRVSKHFILNVMEPPHINGSEVTEELSVVVNTQLDLLCYTSGFPPPLITWLKDGQPLSQNDNMNLMKGGQVLRITSAQEENVGRYVCLASNHAGDTKKEFLVKVHTPPNIAGVSGTHNITVLQKKQITMECKSDALPPPKMTWLKDGQPLLPSSTVHILSNGQHVQIDNTDVTDTGRYICIATNIAGKTTKEFVLNVQVPPSILEGPSLVTAYVNEPVTLECITSGVPLPKTAWRKDGSLLSRHNTRFFISENGSLYIPSVNVADIGQYFCLATNAAGSSQRQINLLVYDPPTINSEPTNITAKINIQTTLPCEVTGTPKPKIQWKKNGQLINTDLNQNMYRLLSSGSLVIISPTVDDTGMYICSALNDAGDDNIEMYLSVHVPPTIADEAANIFVTKLSTAVIPCTVSGVPFPSVHWLKDGIHLPAKSDSYRRLSSGSLEIPSSSLSHAGKYTCKAVNQVGSAQIQVNLYVQEVPLIKEQNDYLEVVFSNSITLSCEASGTPTPTISWQKEGVGVKSGSSYTILSSGNLNIARATQEDAGTYTCIAQNPAGTALKKIRLKVHVPPVIVPHQKEYVISMDKSITMICEAHGSPIPEMIWHKDGVPLAKSPGQRMSATGGLHIAVVQQDDAGQYTCTAENIAGSVSSSMNLSVLVPPRIVKNIKDVFVVINNQATLPCAAHGIPTPTISWAKNNVPITDKAGKYSVLASGELILHNAQHKDVGTYTCTANNVIGEDTHTVRLTAHFPPSFTELPTTVSLNEGERLSLLCKATGNPLPHTTWIFKDKILPVQDRRSKPQSELVIDKVSREYSGTYMCVAENIVASINTTIHVFVKEPPVLNGVHDTHRTVPLGGNIILNCVVKGNPSPKIQWHKKAKVISYNKHIKQFSNGSIAIYDAGHEDVGDYTCIATNDAGSLEHTVFLTLQRPPIIKVLPLDTTVDAGATVALNCQAEGEPVPKITWYRHNNPISSENRINVLPNNSLQIVAAHQEDTSVYECKATNIMGTDAVKVTFTVQVHGGFSEWLPWQSCSVTCGQGIQRRIRLCDNPLPANGGHYCQGAETETRSCQNKLCPVDGNWSAWSTWEDCSRSCGSGKRTRIRTCSDPPAQEGGKPCIGKAVDVAVCNTKPCPVHGTWGPWQSWGACTKTCGKGTKTRVRFCNNPAPSPDGLPCEGQDTQMQICGDRHCPVDGKWAAWSSWTSCSLSCGGGLRQRSRACSNPAPQYGGHKCEGNERENEICNADLCPVHGNWGLWSHWGSCSRTCNGGQMRRYRACDNPAPSHSGRACTGTDTETNKCNTDLCSAHGNWGQWEAWSKCSVSCGGGEQIRTRLCHHPARSHTGRPCPGDSTQLLRCNVQACPGGPQRVKGNLFGSINDLDFGISPLNATITDDPNSGSRILQAKFTNIPKSLGPSMRNLVSVLNPIYWTTAKEIGEAVNGFSLTGGIFKRESQVEFATGEILKITHTARGVDSDGSLLLDTVVKGHVLQLQASADIHLKDYTEDYVQTGPGQVHAYSTRMFSLDGAYVPYTWNHIINYDPGQGTMPFLTETLHVSSIETDYKPQEESLSFQVHSSISRGDSSAQCPSGFRLDSSGLYCADEDECASSSPCSHSCHNNIGSYYCSCPRGLMISDDGRTCHDIDECALEDSICRKNQECKNTVGSYICTIKCGVGFRAAANDLVCQDINECVESSPCHQRCLNSIGSYHCGCDKGYQLKGRRCIDLNECRHAVCRQDQLCKNTRGSYKCIDVCPIGLMRAENGTCVDINECQDGNHLCKNNQICENTLGGYLCTCPRGYKSEGAGSPCVDINECEKGDVCQHECRNVLGSYKCLCPPGYQLMANGKTCQDIDECLEQNIQCGINRMCFNMRGSHQCIDTPCPPNYIRDTISGYCLKNCAPNDLECALSPYALQYKLVSLPFGIAANQDLIRLVAYTEDGILHPRTTFLITDDYSSLPFSIREENMKGVVFTNRPLQKPETYRMKVKALSYSIDRTIEYQTAFIVYIAVSPYPY</sequence>
<feature type="domain" description="EGF-like" evidence="14">
    <location>
        <begin position="5263"/>
        <end position="5302"/>
    </location>
</feature>
<feature type="domain" description="Ig-like" evidence="15">
    <location>
        <begin position="3005"/>
        <end position="3095"/>
    </location>
</feature>
<dbReference type="FunFam" id="2.60.40.10:FF:000726">
    <property type="entry name" value="Hemicentin 1"/>
    <property type="match status" value="1"/>
</dbReference>
<dbReference type="PROSITE" id="PS01186">
    <property type="entry name" value="EGF_2"/>
    <property type="match status" value="2"/>
</dbReference>
<dbReference type="FunFam" id="2.60.40.10:FF:000186">
    <property type="entry name" value="Hemicentin 1"/>
    <property type="match status" value="5"/>
</dbReference>
<dbReference type="SMART" id="SM00181">
    <property type="entry name" value="EGF"/>
    <property type="match status" value="7"/>
</dbReference>
<feature type="domain" description="Ig-like" evidence="15">
    <location>
        <begin position="1306"/>
        <end position="1395"/>
    </location>
</feature>
<protein>
    <recommendedName>
        <fullName evidence="19">Hemicentin-1</fullName>
    </recommendedName>
</protein>
<dbReference type="FunFam" id="2.60.40.10:FF:000130">
    <property type="entry name" value="Hemicentin 1"/>
    <property type="match status" value="16"/>
</dbReference>
<dbReference type="FunFam" id="2.60.40.10:FF:000990">
    <property type="entry name" value="Hemicentin 1"/>
    <property type="match status" value="1"/>
</dbReference>
<keyword evidence="10 13" id="KW-1015">Disulfide bond</keyword>
<dbReference type="FunFam" id="2.10.25.10:FF:000210">
    <property type="entry name" value="Hemicentin 1"/>
    <property type="match status" value="1"/>
</dbReference>
<feature type="domain" description="Ig-like" evidence="15">
    <location>
        <begin position="4296"/>
        <end position="4383"/>
    </location>
</feature>
<dbReference type="FunFam" id="2.10.25.10:FF:000383">
    <property type="entry name" value="Hemicentin 1"/>
    <property type="match status" value="1"/>
</dbReference>
<dbReference type="InterPro" id="IPR026823">
    <property type="entry name" value="cEGF"/>
</dbReference>
<dbReference type="FunFam" id="2.60.40.10:FF:000032">
    <property type="entry name" value="palladin isoform X1"/>
    <property type="match status" value="2"/>
</dbReference>
<feature type="domain" description="Ig-like" evidence="15">
    <location>
        <begin position="651"/>
        <end position="735"/>
    </location>
</feature>
<evidence type="ECO:0000256" key="8">
    <source>
        <dbReference type="ARBA" id="ARBA00022737"/>
    </source>
</evidence>
<reference evidence="18" key="1">
    <citation type="journal article" date="2016" name="Nature">
        <title>Genome evolution in the allotetraploid frog Xenopus laevis.</title>
        <authorList>
            <person name="Session A.M."/>
            <person name="Uno Y."/>
            <person name="Kwon T."/>
            <person name="Chapman J.A."/>
            <person name="Toyoda A."/>
            <person name="Takahashi S."/>
            <person name="Fukui A."/>
            <person name="Hikosaka A."/>
            <person name="Suzuki A."/>
            <person name="Kondo M."/>
            <person name="van Heeringen S.J."/>
            <person name="Quigley I."/>
            <person name="Heinz S."/>
            <person name="Ogino H."/>
            <person name="Ochi H."/>
            <person name="Hellsten U."/>
            <person name="Lyons J.B."/>
            <person name="Simakov O."/>
            <person name="Putnam N."/>
            <person name="Stites J."/>
            <person name="Kuroki Y."/>
            <person name="Tanaka T."/>
            <person name="Michiue T."/>
            <person name="Watanabe M."/>
            <person name="Bogdanovic O."/>
            <person name="Lister R."/>
            <person name="Georgiou G."/>
            <person name="Paranjpe S.S."/>
            <person name="van Kruijsbergen I."/>
            <person name="Shu S."/>
            <person name="Carlson J."/>
            <person name="Kinoshita T."/>
            <person name="Ohta Y."/>
            <person name="Mawaribuchi S."/>
            <person name="Jenkins J."/>
            <person name="Grimwood J."/>
            <person name="Schmutz J."/>
            <person name="Mitros T."/>
            <person name="Mozaffari S.V."/>
            <person name="Suzuki Y."/>
            <person name="Haramoto Y."/>
            <person name="Yamamoto T.S."/>
            <person name="Takagi C."/>
            <person name="Heald R."/>
            <person name="Miller K."/>
            <person name="Haudenschild C."/>
            <person name="Kitzman J."/>
            <person name="Nakayama T."/>
            <person name="Izutsu Y."/>
            <person name="Robert J."/>
            <person name="Fortriede J."/>
            <person name="Burns K."/>
            <person name="Lotay V."/>
            <person name="Karimi K."/>
            <person name="Yasuoka Y."/>
            <person name="Dichmann D.S."/>
            <person name="Flajnik M.F."/>
            <person name="Houston D.W."/>
            <person name="Shendure J."/>
            <person name="DuPasquier L."/>
            <person name="Vize P.D."/>
            <person name="Zorn A.M."/>
            <person name="Ito M."/>
            <person name="Marcotte E.M."/>
            <person name="Wallingford J.B."/>
            <person name="Ito Y."/>
            <person name="Asashima M."/>
            <person name="Ueno N."/>
            <person name="Matsuda Y."/>
            <person name="Veenstra G.J."/>
            <person name="Fujiyama A."/>
            <person name="Harland R.M."/>
            <person name="Taira M."/>
            <person name="Rokhsar D.S."/>
        </authorList>
    </citation>
    <scope>NUCLEOTIDE SEQUENCE [LARGE SCALE GENOMIC DNA]</scope>
    <source>
        <strain evidence="18">J</strain>
    </source>
</reference>
<dbReference type="InterPro" id="IPR000742">
    <property type="entry name" value="EGF"/>
</dbReference>
<dbReference type="PROSITE" id="PS00010">
    <property type="entry name" value="ASX_HYDROXYL"/>
    <property type="match status" value="4"/>
</dbReference>
<feature type="domain" description="Ig-like" evidence="15">
    <location>
        <begin position="3383"/>
        <end position="3471"/>
    </location>
</feature>
<keyword evidence="12" id="KW-0393">Immunoglobulin domain</keyword>
<dbReference type="FunFam" id="2.60.40.10:FF:001139">
    <property type="entry name" value="Hemicentin 1"/>
    <property type="match status" value="1"/>
</dbReference>
<proteinExistence type="inferred from homology"/>
<keyword evidence="9" id="KW-0106">Calcium</keyword>
<evidence type="ECO:0000256" key="9">
    <source>
        <dbReference type="ARBA" id="ARBA00022837"/>
    </source>
</evidence>
<accession>A0A974HPH4</accession>
<dbReference type="InterPro" id="IPR009017">
    <property type="entry name" value="GFP"/>
</dbReference>
<dbReference type="GO" id="GO:0007411">
    <property type="term" value="P:axon guidance"/>
    <property type="evidence" value="ECO:0007669"/>
    <property type="project" value="TreeGrafter"/>
</dbReference>
<organism evidence="17 18">
    <name type="scientific">Xenopus laevis</name>
    <name type="common">African clawed frog</name>
    <dbReference type="NCBI Taxonomy" id="8355"/>
    <lineage>
        <taxon>Eukaryota</taxon>
        <taxon>Metazoa</taxon>
        <taxon>Chordata</taxon>
        <taxon>Craniata</taxon>
        <taxon>Vertebrata</taxon>
        <taxon>Euteleostomi</taxon>
        <taxon>Amphibia</taxon>
        <taxon>Batrachia</taxon>
        <taxon>Anura</taxon>
        <taxon>Pipoidea</taxon>
        <taxon>Pipidae</taxon>
        <taxon>Xenopodinae</taxon>
        <taxon>Xenopus</taxon>
        <taxon>Xenopus</taxon>
    </lineage>
</organism>
<feature type="domain" description="Ig-like" evidence="15">
    <location>
        <begin position="561"/>
        <end position="645"/>
    </location>
</feature>
<dbReference type="CDD" id="cd00096">
    <property type="entry name" value="Ig"/>
    <property type="match status" value="9"/>
</dbReference>
<feature type="domain" description="Ig-like" evidence="15">
    <location>
        <begin position="1681"/>
        <end position="1769"/>
    </location>
</feature>
<keyword evidence="8" id="KW-0677">Repeat</keyword>
<feature type="domain" description="Ig-like" evidence="15">
    <location>
        <begin position="2913"/>
        <end position="3000"/>
    </location>
</feature>
<dbReference type="InterPro" id="IPR006605">
    <property type="entry name" value="G2_nidogen/fibulin_G2F"/>
</dbReference>
<dbReference type="InterPro" id="IPR003599">
    <property type="entry name" value="Ig_sub"/>
</dbReference>
<dbReference type="InterPro" id="IPR013106">
    <property type="entry name" value="Ig_V-set"/>
</dbReference>
<dbReference type="SUPFAM" id="SSF57184">
    <property type="entry name" value="Growth factor receptor domain"/>
    <property type="match status" value="3"/>
</dbReference>
<feature type="domain" description="Ig-like" evidence="15">
    <location>
        <begin position="1123"/>
        <end position="1207"/>
    </location>
</feature>
<evidence type="ECO:0000256" key="12">
    <source>
        <dbReference type="ARBA" id="ARBA00023319"/>
    </source>
</evidence>
<dbReference type="FunFam" id="2.60.40.10:FF:000848">
    <property type="entry name" value="Hemicentin 1"/>
    <property type="match status" value="1"/>
</dbReference>
<dbReference type="InterPro" id="IPR036465">
    <property type="entry name" value="vWFA_dom_sf"/>
</dbReference>
<feature type="domain" description="Ig-like" evidence="15">
    <location>
        <begin position="3662"/>
        <end position="3746"/>
    </location>
</feature>
<dbReference type="FunFam" id="2.40.155.10:FF:000002">
    <property type="entry name" value="Hemicentin 1"/>
    <property type="match status" value="1"/>
</dbReference>
<feature type="disulfide bond" evidence="13">
    <location>
        <begin position="5144"/>
        <end position="5154"/>
    </location>
</feature>
<dbReference type="SMART" id="SM00209">
    <property type="entry name" value="TSP1"/>
    <property type="match status" value="6"/>
</dbReference>
<dbReference type="InterPro" id="IPR013783">
    <property type="entry name" value="Ig-like_fold"/>
</dbReference>
<dbReference type="FunFam" id="2.10.25.10:FF:000385">
    <property type="entry name" value="Hemicentin 1"/>
    <property type="match status" value="1"/>
</dbReference>
<keyword evidence="6 13" id="KW-0245">EGF-like domain</keyword>
<feature type="domain" description="Ig-like" evidence="15">
    <location>
        <begin position="839"/>
        <end position="925"/>
    </location>
</feature>
<dbReference type="Pfam" id="PF25106">
    <property type="entry name" value="VWA_4"/>
    <property type="match status" value="1"/>
</dbReference>
<comment type="similarity">
    <text evidence="3">Belongs to the immunoglobulin superfamily. DCC family.</text>
</comment>
<dbReference type="FunFam" id="2.20.100.10:FF:000067">
    <property type="entry name" value="Hemicentin 1"/>
    <property type="match status" value="1"/>
</dbReference>
<dbReference type="PROSITE" id="PS50993">
    <property type="entry name" value="NIDOGEN_G2"/>
    <property type="match status" value="1"/>
</dbReference>
<feature type="domain" description="Ig-like" evidence="15">
    <location>
        <begin position="3569"/>
        <end position="3657"/>
    </location>
</feature>
<dbReference type="SUPFAM" id="SSF82895">
    <property type="entry name" value="TSP-1 type 1 repeat"/>
    <property type="match status" value="6"/>
</dbReference>
<feature type="domain" description="Ig-like" evidence="15">
    <location>
        <begin position="1210"/>
        <end position="1300"/>
    </location>
</feature>
<dbReference type="FunFam" id="2.60.40.10:FF:000708">
    <property type="entry name" value="Hemicentin 1"/>
    <property type="match status" value="1"/>
</dbReference>
<dbReference type="SMART" id="SM00406">
    <property type="entry name" value="IGv"/>
    <property type="match status" value="12"/>
</dbReference>
<evidence type="ECO:0000256" key="10">
    <source>
        <dbReference type="ARBA" id="ARBA00023157"/>
    </source>
</evidence>
<dbReference type="Pfam" id="PF13927">
    <property type="entry name" value="Ig_3"/>
    <property type="match status" value="5"/>
</dbReference>
<feature type="domain" description="Ig-like" evidence="15">
    <location>
        <begin position="2051"/>
        <end position="2137"/>
    </location>
</feature>
<dbReference type="Gene3D" id="2.60.40.10">
    <property type="entry name" value="Immunoglobulins"/>
    <property type="match status" value="44"/>
</dbReference>
<dbReference type="InterPro" id="IPR018097">
    <property type="entry name" value="EGF_Ca-bd_CS"/>
</dbReference>
<name>A0A974HPH4_XENLA</name>
<dbReference type="InterPro" id="IPR049883">
    <property type="entry name" value="NOTCH1_EGF-like"/>
</dbReference>
<dbReference type="FunFam" id="2.60.40.10:FF:000107">
    <property type="entry name" value="Myosin, light chain kinase a"/>
    <property type="match status" value="1"/>
</dbReference>
<dbReference type="SUPFAM" id="SSF48726">
    <property type="entry name" value="Immunoglobulin"/>
    <property type="match status" value="44"/>
</dbReference>
<dbReference type="Pfam" id="PF23560">
    <property type="entry name" value="GBD_Hemicentin"/>
    <property type="match status" value="1"/>
</dbReference>
<feature type="disulfide bond" evidence="13">
    <location>
        <begin position="5267"/>
        <end position="5277"/>
    </location>
</feature>
<evidence type="ECO:0000256" key="4">
    <source>
        <dbReference type="ARBA" id="ARBA00022525"/>
    </source>
</evidence>
<dbReference type="OMA" id="FPSIHWM"/>
<feature type="domain" description="Ig-like" evidence="15">
    <location>
        <begin position="3753"/>
        <end position="3841"/>
    </location>
</feature>
<dbReference type="CDD" id="cd00255">
    <property type="entry name" value="nidG2"/>
    <property type="match status" value="1"/>
</dbReference>
<dbReference type="FunFam" id="2.60.40.10:FF:000739">
    <property type="entry name" value="Hemicentin 1"/>
    <property type="match status" value="1"/>
</dbReference>
<evidence type="ECO:0000256" key="5">
    <source>
        <dbReference type="ARBA" id="ARBA00022530"/>
    </source>
</evidence>
<feature type="domain" description="Ig-like" evidence="15">
    <location>
        <begin position="1400"/>
        <end position="1489"/>
    </location>
</feature>
<dbReference type="InterPro" id="IPR056475">
    <property type="entry name" value="GBD_Hemicentin/VWA7"/>
</dbReference>
<feature type="domain" description="Ig-like" evidence="15">
    <location>
        <begin position="2425"/>
        <end position="2510"/>
    </location>
</feature>
<feature type="domain" description="Ig-like" evidence="15">
    <location>
        <begin position="742"/>
        <end position="832"/>
    </location>
</feature>
<feature type="domain" description="Ig-like" evidence="15">
    <location>
        <begin position="1021"/>
        <end position="1118"/>
    </location>
</feature>
<dbReference type="Gene3D" id="2.40.155.10">
    <property type="entry name" value="Green fluorescent protein"/>
    <property type="match status" value="1"/>
</dbReference>
<keyword evidence="5" id="KW-0272">Extracellular matrix</keyword>
<feature type="domain" description="Ig-like" evidence="15">
    <location>
        <begin position="2237"/>
        <end position="2326"/>
    </location>
</feature>
<feature type="domain" description="Ig-like" evidence="15">
    <location>
        <begin position="4026"/>
        <end position="4112"/>
    </location>
</feature>
<dbReference type="Pfam" id="PF12662">
    <property type="entry name" value="cEGF"/>
    <property type="match status" value="1"/>
</dbReference>
<dbReference type="InterPro" id="IPR009030">
    <property type="entry name" value="Growth_fac_rcpt_cys_sf"/>
</dbReference>
<comment type="caution">
    <text evidence="13">Lacks conserved residue(s) required for the propagation of feature annotation.</text>
</comment>
<dbReference type="PROSITE" id="PS50092">
    <property type="entry name" value="TSP1"/>
    <property type="match status" value="6"/>
</dbReference>
<feature type="domain" description="Ig-like" evidence="15">
    <location>
        <begin position="4208"/>
        <end position="4288"/>
    </location>
</feature>
<feature type="domain" description="EGF-like" evidence="14">
    <location>
        <begin position="5140"/>
        <end position="5177"/>
    </location>
</feature>
<dbReference type="SMART" id="SM00682">
    <property type="entry name" value="G2F"/>
    <property type="match status" value="1"/>
</dbReference>
<dbReference type="InterPro" id="IPR007110">
    <property type="entry name" value="Ig-like_dom"/>
</dbReference>
<feature type="domain" description="Ig-like" evidence="15">
    <location>
        <begin position="2612"/>
        <end position="2705"/>
    </location>
</feature>
<dbReference type="InterPro" id="IPR036179">
    <property type="entry name" value="Ig-like_dom_sf"/>
</dbReference>
<feature type="domain" description="Ig-like" evidence="15">
    <location>
        <begin position="3289"/>
        <end position="3382"/>
    </location>
</feature>
<keyword evidence="7" id="KW-0732">Signal</keyword>